<evidence type="ECO:0000256" key="1">
    <source>
        <dbReference type="SAM" id="MobiDB-lite"/>
    </source>
</evidence>
<organism evidence="3 4">
    <name type="scientific">Marine Group I thaumarchaeote SCGC AAA799-P11</name>
    <dbReference type="NCBI Taxonomy" id="1502295"/>
    <lineage>
        <taxon>Archaea</taxon>
        <taxon>Nitrososphaerota</taxon>
        <taxon>Marine Group I</taxon>
    </lineage>
</organism>
<feature type="transmembrane region" description="Helical" evidence="2">
    <location>
        <begin position="18"/>
        <end position="35"/>
    </location>
</feature>
<dbReference type="SUPFAM" id="SSF103647">
    <property type="entry name" value="TSP type-3 repeat"/>
    <property type="match status" value="1"/>
</dbReference>
<name>A0A087RZA9_9ARCH</name>
<accession>A0A087RZA9</accession>
<keyword evidence="4" id="KW-1185">Reference proteome</keyword>
<feature type="compositionally biased region" description="Basic and acidic residues" evidence="1">
    <location>
        <begin position="258"/>
        <end position="274"/>
    </location>
</feature>
<protein>
    <submittedName>
        <fullName evidence="3">Outer membrane porin F protein</fullName>
    </submittedName>
</protein>
<sequence length="291" mass="30155">MIIFNTDFNVKIFDMREGIMFSLIVGSLILGGIGFTQQSFATPVFVGPTPYLSTADIPVGFYADGSPTFLEDFEDGTLDGGIIASDGVLTSSIAPAFVDSVDADDGVIDGSGSAGQSWFGGFASDFSVTFTFPVSVVEAGVVLTDGTPGGTVSFEAFGPGMVSLGTISTVFGDGTFFGTTAEDRFFGVKDPSGIIAIKITGHELGITEVDHVQYGNPVIPPATDSDGDGVIDENDLCPETPPGAEVDADGCEIDSPPTDEKKSCESLEKAESKGKGKHKGIPKAKDNNNCN</sequence>
<proteinExistence type="predicted"/>
<comment type="caution">
    <text evidence="3">The sequence shown here is derived from an EMBL/GenBank/DDBJ whole genome shotgun (WGS) entry which is preliminary data.</text>
</comment>
<keyword evidence="2" id="KW-1133">Transmembrane helix</keyword>
<dbReference type="EMBL" id="JOSZ01000013">
    <property type="protein sequence ID" value="KFM18813.1"/>
    <property type="molecule type" value="Genomic_DNA"/>
</dbReference>
<keyword evidence="2" id="KW-0812">Transmembrane</keyword>
<gene>
    <name evidence="3" type="primary">oprF</name>
    <name evidence="3" type="ORF">AAA799P11_00934</name>
</gene>
<evidence type="ECO:0000313" key="3">
    <source>
        <dbReference type="EMBL" id="KFM18813.1"/>
    </source>
</evidence>
<evidence type="ECO:0000313" key="4">
    <source>
        <dbReference type="Proteomes" id="UP000029387"/>
    </source>
</evidence>
<dbReference type="GO" id="GO:0005509">
    <property type="term" value="F:calcium ion binding"/>
    <property type="evidence" value="ECO:0007669"/>
    <property type="project" value="InterPro"/>
</dbReference>
<feature type="region of interest" description="Disordered" evidence="1">
    <location>
        <begin position="220"/>
        <end position="291"/>
    </location>
</feature>
<reference evidence="3 4" key="1">
    <citation type="submission" date="2014-06" db="EMBL/GenBank/DDBJ databases">
        <authorList>
            <person name="Ngugi D.K."/>
            <person name="Blom J."/>
            <person name="Alam I."/>
            <person name="Rashid M."/>
            <person name="Baalawi W."/>
            <person name="Zhang G."/>
            <person name="Hikmawan T."/>
            <person name="Guan Y."/>
            <person name="Antunes A."/>
            <person name="Siam R."/>
            <person name="El-Dorry H."/>
            <person name="Bajic V."/>
            <person name="Stingl U."/>
        </authorList>
    </citation>
    <scope>NUCLEOTIDE SEQUENCE [LARGE SCALE GENOMIC DNA]</scope>
    <source>
        <strain evidence="3">SCGC AAA799-P11</strain>
    </source>
</reference>
<keyword evidence="2" id="KW-0472">Membrane</keyword>
<feature type="compositionally biased region" description="Acidic residues" evidence="1">
    <location>
        <begin position="225"/>
        <end position="236"/>
    </location>
</feature>
<dbReference type="Proteomes" id="UP000029387">
    <property type="component" value="Unassembled WGS sequence"/>
</dbReference>
<dbReference type="AlphaFoldDB" id="A0A087RZA9"/>
<dbReference type="InterPro" id="IPR028974">
    <property type="entry name" value="TSP_type-3_rpt"/>
</dbReference>
<evidence type="ECO:0000256" key="2">
    <source>
        <dbReference type="SAM" id="Phobius"/>
    </source>
</evidence>